<evidence type="ECO:0000313" key="8">
    <source>
        <dbReference type="Proteomes" id="UP000583929"/>
    </source>
</evidence>
<feature type="compositionally biased region" description="Basic and acidic residues" evidence="5">
    <location>
        <begin position="371"/>
        <end position="380"/>
    </location>
</feature>
<name>A0A7J6FAG3_CANSA</name>
<keyword evidence="1" id="KW-0479">Metal-binding</keyword>
<dbReference type="CDD" id="cd19821">
    <property type="entry name" value="Bbox1_BBX-like"/>
    <property type="match status" value="1"/>
</dbReference>
<feature type="region of interest" description="Disordered" evidence="5">
    <location>
        <begin position="355"/>
        <end position="393"/>
    </location>
</feature>
<evidence type="ECO:0000256" key="2">
    <source>
        <dbReference type="ARBA" id="ARBA00022771"/>
    </source>
</evidence>
<evidence type="ECO:0000256" key="1">
    <source>
        <dbReference type="ARBA" id="ARBA00022723"/>
    </source>
</evidence>
<evidence type="ECO:0000256" key="5">
    <source>
        <dbReference type="SAM" id="MobiDB-lite"/>
    </source>
</evidence>
<evidence type="ECO:0000256" key="3">
    <source>
        <dbReference type="ARBA" id="ARBA00022833"/>
    </source>
</evidence>
<sequence>MFSLCDFCSSKPALLFCEADSANLCLFCDRRVHSANTLSDKHSRSWICHNCGLNPVSVVCSKNKVLLCHDCNWDSHTNCSISCLNELTSVEVFSGCPSASGLASFLGLNLESENSVDLSSGSDQIQQKFFVSSDDGSSATLKRRNELCEQLIEMGKKDLLRVDVDVAQMRPRTPPSRCSQQENIDGLVGQKTDGDELRHETSFASSVVLPTSLDLKQGDSVAEEDHLWDYNHTYDSSLIWHFQLEDSKDCEESCSEITEINNPCSLVTPKYEVSTIYEDTLSENDQLLSNYASQLGENTNDQSLGFETEMDLDIPEGCNSPSYVQDSGHEILPMSDPTKGSKSMMEMEMQAQNRGNAMLRYKEKKKTRRQARADTRERVKGRFIKSTEASNDA</sequence>
<dbReference type="InterPro" id="IPR049808">
    <property type="entry name" value="CONSTANS-like_Bbox1"/>
</dbReference>
<evidence type="ECO:0000256" key="4">
    <source>
        <dbReference type="PROSITE-ProRule" id="PRU00024"/>
    </source>
</evidence>
<dbReference type="PANTHER" id="PTHR31717">
    <property type="entry name" value="ZINC FINGER PROTEIN CONSTANS-LIKE 10"/>
    <property type="match status" value="1"/>
</dbReference>
<gene>
    <name evidence="7" type="ORF">G4B88_001479</name>
</gene>
<dbReference type="PANTHER" id="PTHR31717:SF45">
    <property type="entry name" value="ZINC FINGER PROTEIN CONSTANS-LIKE 14-RELATED"/>
    <property type="match status" value="1"/>
</dbReference>
<dbReference type="AlphaFoldDB" id="A0A7J6FAG3"/>
<dbReference type="InterPro" id="IPR000315">
    <property type="entry name" value="Znf_B-box"/>
</dbReference>
<keyword evidence="8" id="KW-1185">Reference proteome</keyword>
<dbReference type="GO" id="GO:0008270">
    <property type="term" value="F:zinc ion binding"/>
    <property type="evidence" value="ECO:0007669"/>
    <property type="project" value="UniProtKB-KW"/>
</dbReference>
<dbReference type="Pfam" id="PF00643">
    <property type="entry name" value="zf-B_box"/>
    <property type="match status" value="1"/>
</dbReference>
<evidence type="ECO:0000259" key="6">
    <source>
        <dbReference type="PROSITE" id="PS50119"/>
    </source>
</evidence>
<protein>
    <recommendedName>
        <fullName evidence="6">B box-type domain-containing protein</fullName>
    </recommendedName>
</protein>
<proteinExistence type="predicted"/>
<organism evidence="7 8">
    <name type="scientific">Cannabis sativa</name>
    <name type="common">Hemp</name>
    <name type="synonym">Marijuana</name>
    <dbReference type="NCBI Taxonomy" id="3483"/>
    <lineage>
        <taxon>Eukaryota</taxon>
        <taxon>Viridiplantae</taxon>
        <taxon>Streptophyta</taxon>
        <taxon>Embryophyta</taxon>
        <taxon>Tracheophyta</taxon>
        <taxon>Spermatophyta</taxon>
        <taxon>Magnoliopsida</taxon>
        <taxon>eudicotyledons</taxon>
        <taxon>Gunneridae</taxon>
        <taxon>Pentapetalae</taxon>
        <taxon>rosids</taxon>
        <taxon>fabids</taxon>
        <taxon>Rosales</taxon>
        <taxon>Cannabaceae</taxon>
        <taxon>Cannabis</taxon>
    </lineage>
</organism>
<evidence type="ECO:0000313" key="7">
    <source>
        <dbReference type="EMBL" id="KAF4367727.1"/>
    </source>
</evidence>
<dbReference type="Proteomes" id="UP000583929">
    <property type="component" value="Unassembled WGS sequence"/>
</dbReference>
<keyword evidence="3" id="KW-0862">Zinc</keyword>
<comment type="caution">
    <text evidence="7">The sequence shown here is derived from an EMBL/GenBank/DDBJ whole genome shotgun (WGS) entry which is preliminary data.</text>
</comment>
<dbReference type="PROSITE" id="PS50119">
    <property type="entry name" value="ZF_BBOX"/>
    <property type="match status" value="1"/>
</dbReference>
<feature type="domain" description="B box-type" evidence="6">
    <location>
        <begin position="1"/>
        <end position="47"/>
    </location>
</feature>
<keyword evidence="2 4" id="KW-0863">Zinc-finger</keyword>
<dbReference type="EMBL" id="JAATIQ010000245">
    <property type="protein sequence ID" value="KAF4367727.1"/>
    <property type="molecule type" value="Genomic_DNA"/>
</dbReference>
<dbReference type="SMART" id="SM00336">
    <property type="entry name" value="BBOX"/>
    <property type="match status" value="1"/>
</dbReference>
<reference evidence="7 8" key="1">
    <citation type="journal article" date="2020" name="bioRxiv">
        <title>Sequence and annotation of 42 cannabis genomes reveals extensive copy number variation in cannabinoid synthesis and pathogen resistance genes.</title>
        <authorList>
            <person name="Mckernan K.J."/>
            <person name="Helbert Y."/>
            <person name="Kane L.T."/>
            <person name="Ebling H."/>
            <person name="Zhang L."/>
            <person name="Liu B."/>
            <person name="Eaton Z."/>
            <person name="Mclaughlin S."/>
            <person name="Kingan S."/>
            <person name="Baybayan P."/>
            <person name="Concepcion G."/>
            <person name="Jordan M."/>
            <person name="Riva A."/>
            <person name="Barbazuk W."/>
            <person name="Harkins T."/>
        </authorList>
    </citation>
    <scope>NUCLEOTIDE SEQUENCE [LARGE SCALE GENOMIC DNA]</scope>
    <source>
        <strain evidence="8">cv. Jamaican Lion 4</strain>
        <tissue evidence="7">Leaf</tissue>
    </source>
</reference>
<accession>A0A7J6FAG3</accession>